<protein>
    <submittedName>
        <fullName evidence="1">Protein kinase domain protein</fullName>
    </submittedName>
</protein>
<sequence>MVLISFTNIVVDEFSYGKKKEKRNQYLYFLTHMHSANKLKNRSLLRIDAQMGLWPNLLF</sequence>
<keyword evidence="2" id="KW-1185">Reference proteome</keyword>
<reference evidence="1 2" key="1">
    <citation type="submission" date="2011-07" db="EMBL/GenBank/DDBJ databases">
        <authorList>
            <person name="Coyne R."/>
            <person name="Brami D."/>
            <person name="Johnson J."/>
            <person name="Hostetler J."/>
            <person name="Hannick L."/>
            <person name="Clark T."/>
            <person name="Cassidy-Hanley D."/>
            <person name="Inman J."/>
        </authorList>
    </citation>
    <scope>NUCLEOTIDE SEQUENCE [LARGE SCALE GENOMIC DNA]</scope>
    <source>
        <strain evidence="1 2">G5</strain>
    </source>
</reference>
<dbReference type="GeneID" id="14906869"/>
<keyword evidence="1" id="KW-0418">Kinase</keyword>
<dbReference type="GO" id="GO:0016301">
    <property type="term" value="F:kinase activity"/>
    <property type="evidence" value="ECO:0007669"/>
    <property type="project" value="UniProtKB-KW"/>
</dbReference>
<dbReference type="AlphaFoldDB" id="G0QVJ3"/>
<keyword evidence="1" id="KW-0808">Transferase</keyword>
<evidence type="ECO:0000313" key="1">
    <source>
        <dbReference type="EMBL" id="EGR30753.1"/>
    </source>
</evidence>
<name>G0QVJ3_ICHMU</name>
<organism evidence="1 2">
    <name type="scientific">Ichthyophthirius multifiliis</name>
    <name type="common">White spot disease agent</name>
    <name type="synonym">Ich</name>
    <dbReference type="NCBI Taxonomy" id="5932"/>
    <lineage>
        <taxon>Eukaryota</taxon>
        <taxon>Sar</taxon>
        <taxon>Alveolata</taxon>
        <taxon>Ciliophora</taxon>
        <taxon>Intramacronucleata</taxon>
        <taxon>Oligohymenophorea</taxon>
        <taxon>Hymenostomatida</taxon>
        <taxon>Ophryoglenina</taxon>
        <taxon>Ichthyophthirius</taxon>
    </lineage>
</organism>
<proteinExistence type="predicted"/>
<dbReference type="RefSeq" id="XP_004032340.1">
    <property type="nucleotide sequence ID" value="XM_004032292.1"/>
</dbReference>
<evidence type="ECO:0000313" key="2">
    <source>
        <dbReference type="Proteomes" id="UP000008983"/>
    </source>
</evidence>
<dbReference type="EMBL" id="GL983947">
    <property type="protein sequence ID" value="EGR30753.1"/>
    <property type="molecule type" value="Genomic_DNA"/>
</dbReference>
<gene>
    <name evidence="1" type="ORF">IMG5_124190</name>
</gene>
<accession>G0QVJ3</accession>
<dbReference type="OrthoDB" id="262529at2759"/>
<dbReference type="Proteomes" id="UP000008983">
    <property type="component" value="Unassembled WGS sequence"/>
</dbReference>
<dbReference type="InParanoid" id="G0QVJ3"/>